<evidence type="ECO:0000313" key="2">
    <source>
        <dbReference type="Proteomes" id="UP000326396"/>
    </source>
</evidence>
<dbReference type="AlphaFoldDB" id="A0A5N6P4J5"/>
<dbReference type="OrthoDB" id="1705745at2759"/>
<gene>
    <name evidence="1" type="ORF">E3N88_14455</name>
</gene>
<dbReference type="InterPro" id="IPR038538">
    <property type="entry name" value="MTERF_sf"/>
</dbReference>
<dbReference type="EMBL" id="SZYD01000007">
    <property type="protein sequence ID" value="KAD5803095.1"/>
    <property type="molecule type" value="Genomic_DNA"/>
</dbReference>
<keyword evidence="2" id="KW-1185">Reference proteome</keyword>
<dbReference type="Gene3D" id="1.25.70.10">
    <property type="entry name" value="Transcription termination factor 3, mitochondrial"/>
    <property type="match status" value="1"/>
</dbReference>
<evidence type="ECO:0000313" key="1">
    <source>
        <dbReference type="EMBL" id="KAD5803095.1"/>
    </source>
</evidence>
<dbReference type="Proteomes" id="UP000326396">
    <property type="component" value="Linkage Group LG15"/>
</dbReference>
<proteinExistence type="predicted"/>
<name>A0A5N6P4J5_9ASTR</name>
<protein>
    <submittedName>
        <fullName evidence="1">Uncharacterized protein</fullName>
    </submittedName>
</protein>
<organism evidence="1 2">
    <name type="scientific">Mikania micrantha</name>
    <name type="common">bitter vine</name>
    <dbReference type="NCBI Taxonomy" id="192012"/>
    <lineage>
        <taxon>Eukaryota</taxon>
        <taxon>Viridiplantae</taxon>
        <taxon>Streptophyta</taxon>
        <taxon>Embryophyta</taxon>
        <taxon>Tracheophyta</taxon>
        <taxon>Spermatophyta</taxon>
        <taxon>Magnoliopsida</taxon>
        <taxon>eudicotyledons</taxon>
        <taxon>Gunneridae</taxon>
        <taxon>Pentapetalae</taxon>
        <taxon>asterids</taxon>
        <taxon>campanulids</taxon>
        <taxon>Asterales</taxon>
        <taxon>Asteraceae</taxon>
        <taxon>Asteroideae</taxon>
        <taxon>Heliantheae alliance</taxon>
        <taxon>Eupatorieae</taxon>
        <taxon>Mikania</taxon>
    </lineage>
</organism>
<comment type="caution">
    <text evidence="1">The sequence shown here is derived from an EMBL/GenBank/DDBJ whole genome shotgun (WGS) entry which is preliminary data.</text>
</comment>
<reference evidence="1 2" key="1">
    <citation type="submission" date="2019-05" db="EMBL/GenBank/DDBJ databases">
        <title>Mikania micrantha, genome provides insights into the molecular mechanism of rapid growth.</title>
        <authorList>
            <person name="Liu B."/>
        </authorList>
    </citation>
    <scope>NUCLEOTIDE SEQUENCE [LARGE SCALE GENOMIC DNA]</scope>
    <source>
        <strain evidence="1">NLD-2019</strain>
        <tissue evidence="1">Leaf</tissue>
    </source>
</reference>
<accession>A0A5N6P4J5</accession>
<sequence length="195" mass="22448">MARNRTPQFPGSIYVQSPADISVESSLPAIKTVFNGEIEDSDYDYEVIMRALEIRREVTLEIFKEAMRKGKFGLLILPIWLQDCSLSSLIMWLKHNGLSYPQIGKLICNSKGNIESIRSTAEWLKSIHVNGRYIGVALLRGGEKVLERNVEELDEILWVLEKNGVKREWMGYIVSRCPELLTFSMEEFKTYMILL</sequence>